<dbReference type="PANTHER" id="PTHR30441">
    <property type="entry name" value="DUF748 DOMAIN-CONTAINING PROTEIN"/>
    <property type="match status" value="1"/>
</dbReference>
<dbReference type="Pfam" id="PF05170">
    <property type="entry name" value="AsmA"/>
    <property type="match status" value="2"/>
</dbReference>
<dbReference type="InterPro" id="IPR052894">
    <property type="entry name" value="AsmA-related"/>
</dbReference>
<dbReference type="InterPro" id="IPR007844">
    <property type="entry name" value="AsmA"/>
</dbReference>
<dbReference type="RefSeq" id="WP_117343271.1">
    <property type="nucleotide sequence ID" value="NZ_CP056333.1"/>
</dbReference>
<dbReference type="EMBL" id="CP056597">
    <property type="protein sequence ID" value="QLY36544.1"/>
    <property type="molecule type" value="Genomic_DNA"/>
</dbReference>
<name>A0A7W3D7G0_CITFR</name>
<dbReference type="NCBIfam" id="NF008091">
    <property type="entry name" value="PRK10833.1"/>
    <property type="match status" value="1"/>
</dbReference>
<dbReference type="GO" id="GO:0005886">
    <property type="term" value="C:plasma membrane"/>
    <property type="evidence" value="ECO:0007669"/>
    <property type="project" value="TreeGrafter"/>
</dbReference>
<evidence type="ECO:0000259" key="1">
    <source>
        <dbReference type="Pfam" id="PF05170"/>
    </source>
</evidence>
<dbReference type="Proteomes" id="UP000591803">
    <property type="component" value="Unassembled WGS sequence"/>
</dbReference>
<organism evidence="2 5">
    <name type="scientific">Citrobacter freundii</name>
    <dbReference type="NCBI Taxonomy" id="546"/>
    <lineage>
        <taxon>Bacteria</taxon>
        <taxon>Pseudomonadati</taxon>
        <taxon>Pseudomonadota</taxon>
        <taxon>Gammaproteobacteria</taxon>
        <taxon>Enterobacterales</taxon>
        <taxon>Enterobacteriaceae</taxon>
        <taxon>Citrobacter</taxon>
        <taxon>Citrobacter freundii complex</taxon>
    </lineage>
</organism>
<feature type="domain" description="AsmA" evidence="1">
    <location>
        <begin position="5"/>
        <end position="188"/>
    </location>
</feature>
<dbReference type="Proteomes" id="UP000512043">
    <property type="component" value="Chromosome"/>
</dbReference>
<dbReference type="EMBL" id="JABXRI010000001">
    <property type="protein sequence ID" value="MBA8064258.1"/>
    <property type="molecule type" value="Genomic_DNA"/>
</dbReference>
<proteinExistence type="predicted"/>
<evidence type="ECO:0000313" key="5">
    <source>
        <dbReference type="Proteomes" id="UP000591803"/>
    </source>
</evidence>
<gene>
    <name evidence="2" type="primary">asmA</name>
    <name evidence="2" type="ORF">HV077_18060</name>
    <name evidence="3" type="ORF">HV164_08420</name>
</gene>
<dbReference type="AlphaFoldDB" id="A0A7W3D7G0"/>
<accession>A0A7W3D7G0</accession>
<reference evidence="3" key="2">
    <citation type="journal article" date="2021" name="Microb. Genom.">
        <title>A genomic epidemiological study shows that prevalence of antimicrobial resistance in Enterobacterales is associated with the livestock host, as well as antimicrobial usage.</title>
        <authorList>
            <person name="AbuOun M."/>
            <person name="Jones H."/>
            <person name="Stubberfield E."/>
            <person name="Gilson D."/>
            <person name="Shaw L.P."/>
            <person name="Hubbard A.T.M."/>
            <person name="Chau K.K."/>
            <person name="Sebra R."/>
            <person name="Peto T.E.A."/>
            <person name="Crook D.W."/>
            <person name="Read D.S."/>
            <person name="Gweon H.S."/>
            <person name="Walker A.S."/>
            <person name="Stoesser N."/>
            <person name="Smith R.P."/>
            <person name="Anjum M.F."/>
            <person name="On Behalf Of The Rehab Consortium."/>
        </authorList>
    </citation>
    <scope>NUCLEOTIDE SEQUENCE</scope>
    <source>
        <strain evidence="3">RHBSTW-00334</strain>
    </source>
</reference>
<protein>
    <submittedName>
        <fullName evidence="2">Outer membrane assembly protein AsmA</fullName>
    </submittedName>
</protein>
<reference evidence="4 5" key="1">
    <citation type="submission" date="2020-06" db="EMBL/GenBank/DDBJ databases">
        <title>REHAB project genomes.</title>
        <authorList>
            <person name="Shaw L.P."/>
        </authorList>
    </citation>
    <scope>NUCLEOTIDE SEQUENCE [LARGE SCALE GENOMIC DNA]</scope>
    <source>
        <strain evidence="2 5">RHBSTW-00116</strain>
        <strain evidence="4">RHBSTW-00334</strain>
    </source>
</reference>
<dbReference type="PANTHER" id="PTHR30441:SF4">
    <property type="entry name" value="PROTEIN ASMA"/>
    <property type="match status" value="1"/>
</dbReference>
<evidence type="ECO:0000313" key="2">
    <source>
        <dbReference type="EMBL" id="MBA8064258.1"/>
    </source>
</evidence>
<evidence type="ECO:0000313" key="3">
    <source>
        <dbReference type="EMBL" id="QLY36544.1"/>
    </source>
</evidence>
<dbReference type="GO" id="GO:0090313">
    <property type="term" value="P:regulation of protein targeting to membrane"/>
    <property type="evidence" value="ECO:0007669"/>
    <property type="project" value="TreeGrafter"/>
</dbReference>
<evidence type="ECO:0000313" key="4">
    <source>
        <dbReference type="Proteomes" id="UP000512043"/>
    </source>
</evidence>
<feature type="domain" description="AsmA" evidence="1">
    <location>
        <begin position="193"/>
        <end position="509"/>
    </location>
</feature>
<sequence>MRRFLTTLMILLVVLVAGFSALVMLVNPNDFRAYMVKQVAARSGYQLQLDGPLRWHVWPQLSILSGRMVLTAEGASEPLVRADNMRLDVALWPLLSHQLSVKQVMLKGAVIQLTPQTEAVRGEDAPIAPKDNTLPDVAEDRGWSFDIARLRVADSVLVFQHEDDEQITVRDIHLEMEQDTQHRGTFDFSGRVNRDQRDLALAFNGSVDASDYPHNLAANIEKLSWQLQGADLPQQGIQGQGKLQVQWQEENKQLAFNQIALTANDSTLSGQARVSLSDKPDWGVDLRFGLLNLDNLLVQRDAAAATSGEVQQGQSQSTLARPVIASQVDAVSYQGLRGFSADIALQADKVLWRKMAFDNVSAKMANQSGLLSITELQGTSEGGLISLPGKLDARKAQPHAVFHPRLENVEIGTILKAFNYPIALTGKLSLAGDFSGSDIDAQAFRHSWQGQAHVDMSDTRMEGMNFQQLVQQAVERSGGDVKSQQSLDNVTRLDRFVTELSLDNGKVSLDEMEGLSSMLALSGKGTLDLVEQTCDTQFNVRVLGGWDGESKLIDFLKATPVPLRIYGPWQALNYNLQVDQLLRKHVQDEAKRRLNDWADRNKESRSGKDVKKLLDKL</sequence>